<dbReference type="SUPFAM" id="SSF82171">
    <property type="entry name" value="DPP6 N-terminal domain-like"/>
    <property type="match status" value="1"/>
</dbReference>
<organism evidence="1">
    <name type="scientific">marine sediment metagenome</name>
    <dbReference type="NCBI Taxonomy" id="412755"/>
    <lineage>
        <taxon>unclassified sequences</taxon>
        <taxon>metagenomes</taxon>
        <taxon>ecological metagenomes</taxon>
    </lineage>
</organism>
<dbReference type="InterPro" id="IPR011659">
    <property type="entry name" value="WD40"/>
</dbReference>
<sequence>RQKRTFNALPGADDRKLVHGCPAWSPDTKTIVFARAKARDLKGDPQRGFLLVASEVAAEFLHGGQTFPFDLYTIPFNDGKGGKAKPLAGASGNGMSNYFPKYSPDGKWIVFCRAKSFMLLQPDSELYIVPAEGGQARRMRCNTPRLNSWHSWSPNGRWLVFSSKVNGPYTQLFLTHVDEQGRDTPAVLLENFTFPEQKRAANIPEFVNAKPDAIKTIREEFLDDYCYYRAGTIALGGGDPEGALRQY</sequence>
<dbReference type="AlphaFoldDB" id="X0WDJ8"/>
<dbReference type="EMBL" id="BARS01046358">
    <property type="protein sequence ID" value="GAG29029.1"/>
    <property type="molecule type" value="Genomic_DNA"/>
</dbReference>
<dbReference type="PANTHER" id="PTHR32161:SF8">
    <property type="entry name" value="DPP6 N-TERMINAL DOMAIN-LIKE PROTEIN"/>
    <property type="match status" value="1"/>
</dbReference>
<feature type="non-terminal residue" evidence="1">
    <location>
        <position position="247"/>
    </location>
</feature>
<comment type="caution">
    <text evidence="1">The sequence shown here is derived from an EMBL/GenBank/DDBJ whole genome shotgun (WGS) entry which is preliminary data.</text>
</comment>
<feature type="non-terminal residue" evidence="1">
    <location>
        <position position="1"/>
    </location>
</feature>
<dbReference type="Gene3D" id="2.120.10.30">
    <property type="entry name" value="TolB, C-terminal domain"/>
    <property type="match status" value="1"/>
</dbReference>
<accession>X0WDJ8</accession>
<reference evidence="1" key="1">
    <citation type="journal article" date="2014" name="Front. Microbiol.">
        <title>High frequency of phylogenetically diverse reductive dehalogenase-homologous genes in deep subseafloor sedimentary metagenomes.</title>
        <authorList>
            <person name="Kawai M."/>
            <person name="Futagami T."/>
            <person name="Toyoda A."/>
            <person name="Takaki Y."/>
            <person name="Nishi S."/>
            <person name="Hori S."/>
            <person name="Arai W."/>
            <person name="Tsubouchi T."/>
            <person name="Morono Y."/>
            <person name="Uchiyama I."/>
            <person name="Ito T."/>
            <person name="Fujiyama A."/>
            <person name="Inagaki F."/>
            <person name="Takami H."/>
        </authorList>
    </citation>
    <scope>NUCLEOTIDE SEQUENCE</scope>
    <source>
        <strain evidence="1">Expedition CK06-06</strain>
    </source>
</reference>
<gene>
    <name evidence="1" type="ORF">S01H1_69789</name>
</gene>
<name>X0WDJ8_9ZZZZ</name>
<protein>
    <recommendedName>
        <fullName evidence="2">Dipeptidylpeptidase IV N-terminal domain-containing protein</fullName>
    </recommendedName>
</protein>
<dbReference type="PANTHER" id="PTHR32161">
    <property type="entry name" value="DPP6 N-TERMINAL DOMAIN-LIKE PROTEIN"/>
    <property type="match status" value="1"/>
</dbReference>
<evidence type="ECO:0000313" key="1">
    <source>
        <dbReference type="EMBL" id="GAG29029.1"/>
    </source>
</evidence>
<dbReference type="Pfam" id="PF07676">
    <property type="entry name" value="PD40"/>
    <property type="match status" value="3"/>
</dbReference>
<evidence type="ECO:0008006" key="2">
    <source>
        <dbReference type="Google" id="ProtNLM"/>
    </source>
</evidence>
<dbReference type="InterPro" id="IPR011042">
    <property type="entry name" value="6-blade_b-propeller_TolB-like"/>
</dbReference>
<proteinExistence type="predicted"/>